<dbReference type="PROSITE" id="PS00036">
    <property type="entry name" value="BZIP_BASIC"/>
    <property type="match status" value="1"/>
</dbReference>
<feature type="region of interest" description="Disordered" evidence="1">
    <location>
        <begin position="412"/>
        <end position="466"/>
    </location>
</feature>
<reference evidence="3" key="1">
    <citation type="journal article" date="2021" name="Mol. Plant Microbe Interact.">
        <title>Complete Genome Sequence of the Plant-Pathogenic Fungus Colletotrichum lupini.</title>
        <authorList>
            <person name="Baroncelli R."/>
            <person name="Pensec F."/>
            <person name="Da Lio D."/>
            <person name="Boufleur T."/>
            <person name="Vicente I."/>
            <person name="Sarrocco S."/>
            <person name="Picot A."/>
            <person name="Baraldi E."/>
            <person name="Sukno S."/>
            <person name="Thon M."/>
            <person name="Le Floch G."/>
        </authorList>
    </citation>
    <scope>NUCLEOTIDE SEQUENCE</scope>
    <source>
        <strain evidence="3">IMI 504893</strain>
    </source>
</reference>
<feature type="compositionally biased region" description="Low complexity" evidence="1">
    <location>
        <begin position="7"/>
        <end position="32"/>
    </location>
</feature>
<dbReference type="GO" id="GO:0003700">
    <property type="term" value="F:DNA-binding transcription factor activity"/>
    <property type="evidence" value="ECO:0007669"/>
    <property type="project" value="InterPro"/>
</dbReference>
<feature type="domain" description="BZIP" evidence="2">
    <location>
        <begin position="47"/>
        <end position="62"/>
    </location>
</feature>
<dbReference type="GeneID" id="73350439"/>
<dbReference type="PANTHER" id="PTHR39607">
    <property type="entry name" value="XANTHOCILLIN BIOSYNTHESIS CLUSTER TRANSCRIPTION FACTOR XANC-RELATED"/>
    <property type="match status" value="1"/>
</dbReference>
<feature type="compositionally biased region" description="Polar residues" evidence="1">
    <location>
        <begin position="441"/>
        <end position="451"/>
    </location>
</feature>
<dbReference type="InterPro" id="IPR052635">
    <property type="entry name" value="Sec_Metab_Biosynth_Reg"/>
</dbReference>
<protein>
    <recommendedName>
        <fullName evidence="2">BZIP domain-containing protein</fullName>
    </recommendedName>
</protein>
<name>A0A9Q8T8K1_9PEZI</name>
<feature type="compositionally biased region" description="Low complexity" evidence="1">
    <location>
        <begin position="84"/>
        <end position="101"/>
    </location>
</feature>
<dbReference type="AlphaFoldDB" id="A0A9Q8T8K1"/>
<dbReference type="KEGG" id="clup:CLUP02_16508"/>
<dbReference type="InterPro" id="IPR004827">
    <property type="entry name" value="bZIP"/>
</dbReference>
<accession>A0A9Q8T8K1</accession>
<feature type="compositionally biased region" description="Basic and acidic residues" evidence="1">
    <location>
        <begin position="66"/>
        <end position="75"/>
    </location>
</feature>
<feature type="region of interest" description="Disordered" evidence="1">
    <location>
        <begin position="1"/>
        <end position="113"/>
    </location>
</feature>
<keyword evidence="4" id="KW-1185">Reference proteome</keyword>
<proteinExistence type="predicted"/>
<dbReference type="PANTHER" id="PTHR39607:SF1">
    <property type="entry name" value="B-ZIP TRANSCRIPTION FACTOR (EUROFUNG)"/>
    <property type="match status" value="1"/>
</dbReference>
<gene>
    <name evidence="3" type="ORF">CLUP02_16508</name>
</gene>
<dbReference type="RefSeq" id="XP_049152576.1">
    <property type="nucleotide sequence ID" value="XM_049295429.1"/>
</dbReference>
<dbReference type="Proteomes" id="UP000830671">
    <property type="component" value="Chromosome 9"/>
</dbReference>
<evidence type="ECO:0000313" key="3">
    <source>
        <dbReference type="EMBL" id="UQC90975.1"/>
    </source>
</evidence>
<organism evidence="3 4">
    <name type="scientific">Colletotrichum lupini</name>
    <dbReference type="NCBI Taxonomy" id="145971"/>
    <lineage>
        <taxon>Eukaryota</taxon>
        <taxon>Fungi</taxon>
        <taxon>Dikarya</taxon>
        <taxon>Ascomycota</taxon>
        <taxon>Pezizomycotina</taxon>
        <taxon>Sordariomycetes</taxon>
        <taxon>Hypocreomycetidae</taxon>
        <taxon>Glomerellales</taxon>
        <taxon>Glomerellaceae</taxon>
        <taxon>Colletotrichum</taxon>
        <taxon>Colletotrichum acutatum species complex</taxon>
    </lineage>
</organism>
<sequence length="843" mass="94665">MSQHHQYAYPATAPAPRAYSGHGTSSAFSSSANPDEDWTKISDLAERRRIQNRIAQRNYRKKLKRRLEDLERRAGQEGTSPTEKPAATKSTKSKAAGKTQKTPPPTKTMNQGQFTPPMNNDDEVFFAQQHYEDDRGRSITPPFLTYSTYPPAEEMIMAPAYTTQPYPMSAAEYPTYLAATVPVTLPPMNHFQDAIKRESYHSDDGLSPYMNYAYMPSMDMNAQNSYDPTNPHTPPLSHSFDHSANCSDAGYEERSAKEKEKRICNIPVYRSVAFLATTIWRGFGQEFGGATAFHFGQTDHIEGRLVTRFDTAVQNLKDEIWSIRLDCCEVFVLGKVSDDEMGVGMGAERAAAIGRDSLLETRDTNYKSWPRSRQLTKHFEEQTFWGFLPNCGRNCSHDTSLLKKTVIVDKWKDRDSSNPEESSTLEMNDVAVPPTNEPLPQASTRQGSETKTTGESGMGGTRGGKHIRENTYRRSIFFNITRNITHNKAPQKYLKQDYEDIREIHEQTTGNLCLGQIPDGRMFARSPVGSCESSSYAFTCLGAGRRGGGTALVVVAFSQKSQKMALSEDCLSMPYTAKSEQPAAAFYLPPSMRSMRGEFLHMTNGAGIRRVKSMKWVAEPGVEKVSIHHVKRELWLLLQGIRKVWHGMRSTPSWVDDGWADGPGMAFGWPKGSTGFEPLRLSLFPTAASCVYFSIREAWPLSYKEREADPPQGYHSGSGSRVAGDRMIRRRGTDLHVLEALCRETLERRSKRRSRGIVDEAMLPLALIDYKRLGNLWEAFLNFTTASLQKLSNFWASFYYQSCIRTPTDVVQLGEVAGKSPRAAERHLFGGRRKTAEWEGSAG</sequence>
<evidence type="ECO:0000256" key="1">
    <source>
        <dbReference type="SAM" id="MobiDB-lite"/>
    </source>
</evidence>
<feature type="compositionally biased region" description="Basic and acidic residues" evidence="1">
    <location>
        <begin position="37"/>
        <end position="49"/>
    </location>
</feature>
<dbReference type="EMBL" id="CP019481">
    <property type="protein sequence ID" value="UQC90975.1"/>
    <property type="molecule type" value="Genomic_DNA"/>
</dbReference>
<dbReference type="CDD" id="cd14688">
    <property type="entry name" value="bZIP_YAP"/>
    <property type="match status" value="1"/>
</dbReference>
<evidence type="ECO:0000259" key="2">
    <source>
        <dbReference type="PROSITE" id="PS00036"/>
    </source>
</evidence>
<evidence type="ECO:0000313" key="4">
    <source>
        <dbReference type="Proteomes" id="UP000830671"/>
    </source>
</evidence>